<dbReference type="PANTHER" id="PTHR31851">
    <property type="entry name" value="FE(2+)/MN(2+) TRANSPORTER PCL1"/>
    <property type="match status" value="1"/>
</dbReference>
<feature type="transmembrane region" description="Helical" evidence="5">
    <location>
        <begin position="218"/>
        <end position="236"/>
    </location>
</feature>
<organism evidence="6 7">
    <name type="scientific">Candidatus Buchananbacteria bacterium CG10_big_fil_rev_8_21_14_0_10_42_9</name>
    <dbReference type="NCBI Taxonomy" id="1974526"/>
    <lineage>
        <taxon>Bacteria</taxon>
        <taxon>Candidatus Buchananiibacteriota</taxon>
    </lineage>
</organism>
<gene>
    <name evidence="6" type="ORF">COT81_05700</name>
</gene>
<evidence type="ECO:0000313" key="6">
    <source>
        <dbReference type="EMBL" id="PIS04563.1"/>
    </source>
</evidence>
<evidence type="ECO:0000313" key="7">
    <source>
        <dbReference type="Proteomes" id="UP000230935"/>
    </source>
</evidence>
<dbReference type="InterPro" id="IPR008217">
    <property type="entry name" value="Ccc1_fam"/>
</dbReference>
<dbReference type="Proteomes" id="UP000230935">
    <property type="component" value="Unassembled WGS sequence"/>
</dbReference>
<sequence length="242" mass="26766">MNITVNQIQKHHKIEARHRSDFGSYLSDMIFGASDGIVTTFAIVAGAIGANFPTTVIIILGFANLLADGISMALGNYIGKKSERDFNRGQRQQEEWEIENMREAEIKEVKDSLQAWGFTGQDLKRATETIISDKKRWVDFMMREELNIFEEGAGAPSRHGLATFFAFSIAGLAPIIPYLTPWPSFGASITSACITLFIIGALKNLITPKKWYVSGLEMLIVGVLAGSSAYFVGNILEHIIMK</sequence>
<comment type="subcellular location">
    <subcellularLocation>
        <location evidence="1">Endomembrane system</location>
        <topology evidence="1">Multi-pass membrane protein</topology>
    </subcellularLocation>
</comment>
<evidence type="ECO:0000256" key="2">
    <source>
        <dbReference type="ARBA" id="ARBA00022692"/>
    </source>
</evidence>
<accession>A0A2H0VZN7</accession>
<dbReference type="AlphaFoldDB" id="A0A2H0VZN7"/>
<evidence type="ECO:0008006" key="8">
    <source>
        <dbReference type="Google" id="ProtNLM"/>
    </source>
</evidence>
<evidence type="ECO:0000256" key="3">
    <source>
        <dbReference type="ARBA" id="ARBA00022989"/>
    </source>
</evidence>
<dbReference type="GO" id="GO:0030026">
    <property type="term" value="P:intracellular manganese ion homeostasis"/>
    <property type="evidence" value="ECO:0007669"/>
    <property type="project" value="InterPro"/>
</dbReference>
<name>A0A2H0VZN7_9BACT</name>
<feature type="transmembrane region" description="Helical" evidence="5">
    <location>
        <begin position="56"/>
        <end position="78"/>
    </location>
</feature>
<evidence type="ECO:0000256" key="1">
    <source>
        <dbReference type="ARBA" id="ARBA00004127"/>
    </source>
</evidence>
<feature type="transmembrane region" description="Helical" evidence="5">
    <location>
        <begin position="29"/>
        <end position="50"/>
    </location>
</feature>
<reference evidence="7" key="1">
    <citation type="submission" date="2017-09" db="EMBL/GenBank/DDBJ databases">
        <title>Depth-based differentiation of microbial function through sediment-hosted aquifers and enrichment of novel symbionts in the deep terrestrial subsurface.</title>
        <authorList>
            <person name="Probst A.J."/>
            <person name="Ladd B."/>
            <person name="Jarett J.K."/>
            <person name="Geller-Mcgrath D.E."/>
            <person name="Sieber C.M.K."/>
            <person name="Emerson J.B."/>
            <person name="Anantharaman K."/>
            <person name="Thomas B.C."/>
            <person name="Malmstrom R."/>
            <person name="Stieglmeier M."/>
            <person name="Klingl A."/>
            <person name="Woyke T."/>
            <person name="Ryan C.M."/>
            <person name="Banfield J.F."/>
        </authorList>
    </citation>
    <scope>NUCLEOTIDE SEQUENCE [LARGE SCALE GENOMIC DNA]</scope>
</reference>
<keyword evidence="2 5" id="KW-0812">Transmembrane</keyword>
<proteinExistence type="predicted"/>
<keyword evidence="3 5" id="KW-1133">Transmembrane helix</keyword>
<feature type="transmembrane region" description="Helical" evidence="5">
    <location>
        <begin position="161"/>
        <end position="179"/>
    </location>
</feature>
<dbReference type="GO" id="GO:0005384">
    <property type="term" value="F:manganese ion transmembrane transporter activity"/>
    <property type="evidence" value="ECO:0007669"/>
    <property type="project" value="InterPro"/>
</dbReference>
<dbReference type="Pfam" id="PF01988">
    <property type="entry name" value="VIT1"/>
    <property type="match status" value="1"/>
</dbReference>
<dbReference type="GO" id="GO:0012505">
    <property type="term" value="C:endomembrane system"/>
    <property type="evidence" value="ECO:0007669"/>
    <property type="project" value="UniProtKB-SubCell"/>
</dbReference>
<keyword evidence="4 5" id="KW-0472">Membrane</keyword>
<comment type="caution">
    <text evidence="6">The sequence shown here is derived from an EMBL/GenBank/DDBJ whole genome shotgun (WGS) entry which is preliminary data.</text>
</comment>
<evidence type="ECO:0000256" key="4">
    <source>
        <dbReference type="ARBA" id="ARBA00023136"/>
    </source>
</evidence>
<protein>
    <recommendedName>
        <fullName evidence="8">GMP synthase</fullName>
    </recommendedName>
</protein>
<evidence type="ECO:0000256" key="5">
    <source>
        <dbReference type="SAM" id="Phobius"/>
    </source>
</evidence>
<dbReference type="EMBL" id="PEZZ01000049">
    <property type="protein sequence ID" value="PIS04563.1"/>
    <property type="molecule type" value="Genomic_DNA"/>
</dbReference>
<feature type="transmembrane region" description="Helical" evidence="5">
    <location>
        <begin position="185"/>
        <end position="206"/>
    </location>
</feature>